<evidence type="ECO:0000313" key="2">
    <source>
        <dbReference type="Proteomes" id="UP000094793"/>
    </source>
</evidence>
<dbReference type="Gene3D" id="3.10.180.10">
    <property type="entry name" value="2,3-Dihydroxybiphenyl 1,2-Dioxygenase, domain 1"/>
    <property type="match status" value="1"/>
</dbReference>
<name>A0A1D7W917_BREAU</name>
<dbReference type="PANTHER" id="PTHR36437">
    <property type="entry name" value="GLYOXALASE/BLEOMYCIN RESISTANCE PROTEIN/DIOXYGENASE"/>
    <property type="match status" value="1"/>
</dbReference>
<dbReference type="EMBL" id="CP017150">
    <property type="protein sequence ID" value="AOP55516.1"/>
    <property type="molecule type" value="Genomic_DNA"/>
</dbReference>
<protein>
    <submittedName>
        <fullName evidence="1">Lactoylglutathione lyase-related lyase</fullName>
    </submittedName>
</protein>
<reference evidence="2" key="1">
    <citation type="submission" date="2016-09" db="EMBL/GenBank/DDBJ databases">
        <title>Complete Genome Sequence of Brevibacterium linens SMQ-1335.</title>
        <authorList>
            <person name="de Melo A.G."/>
            <person name="Labrie S.J."/>
            <person name="Dumaresq J."/>
            <person name="Roberts R.J."/>
            <person name="Tremblay D.M."/>
            <person name="Moineau S."/>
        </authorList>
    </citation>
    <scope>NUCLEOTIDE SEQUENCE [LARGE SCALE GENOMIC DNA]</scope>
    <source>
        <strain evidence="2">SMQ-1335</strain>
    </source>
</reference>
<dbReference type="CDD" id="cd07263">
    <property type="entry name" value="VOC_like"/>
    <property type="match status" value="1"/>
</dbReference>
<dbReference type="SUPFAM" id="SSF54593">
    <property type="entry name" value="Glyoxalase/Bleomycin resistance protein/Dihydroxybiphenyl dioxygenase"/>
    <property type="match status" value="1"/>
</dbReference>
<dbReference type="PROSITE" id="PS51819">
    <property type="entry name" value="VOC"/>
    <property type="match status" value="1"/>
</dbReference>
<dbReference type="eggNOG" id="COG0346">
    <property type="taxonomic scope" value="Bacteria"/>
</dbReference>
<dbReference type="InterPro" id="IPR037523">
    <property type="entry name" value="VOC_core"/>
</dbReference>
<dbReference type="Proteomes" id="UP000094793">
    <property type="component" value="Chromosome"/>
</dbReference>
<dbReference type="AlphaFoldDB" id="A0A1D7W917"/>
<dbReference type="PANTHER" id="PTHR36437:SF2">
    <property type="entry name" value="GLYOXALASE_BLEOMYCIN RESISTANCE PROTEIN_DIOXYGENASE"/>
    <property type="match status" value="1"/>
</dbReference>
<dbReference type="KEGG" id="blin:BLSMQ_3818"/>
<dbReference type="InterPro" id="IPR004360">
    <property type="entry name" value="Glyas_Fos-R_dOase_dom"/>
</dbReference>
<keyword evidence="1" id="KW-0456">Lyase</keyword>
<dbReference type="InterPro" id="IPR029068">
    <property type="entry name" value="Glyas_Bleomycin-R_OHBP_Dase"/>
</dbReference>
<dbReference type="PATRIC" id="fig|1703.10.peg.3938"/>
<proteinExistence type="predicted"/>
<dbReference type="GO" id="GO:0016829">
    <property type="term" value="F:lyase activity"/>
    <property type="evidence" value="ECO:0007669"/>
    <property type="project" value="UniProtKB-KW"/>
</dbReference>
<dbReference type="OrthoDB" id="197463at2"/>
<accession>A0A1D7W917</accession>
<gene>
    <name evidence="1" type="ORF">BLSMQ_3818</name>
</gene>
<evidence type="ECO:0000313" key="1">
    <source>
        <dbReference type="EMBL" id="AOP55516.1"/>
    </source>
</evidence>
<dbReference type="Pfam" id="PF00903">
    <property type="entry name" value="Glyoxalase"/>
    <property type="match status" value="1"/>
</dbReference>
<organism evidence="1 2">
    <name type="scientific">Brevibacterium aurantiacum</name>
    <dbReference type="NCBI Taxonomy" id="273384"/>
    <lineage>
        <taxon>Bacteria</taxon>
        <taxon>Bacillati</taxon>
        <taxon>Actinomycetota</taxon>
        <taxon>Actinomycetes</taxon>
        <taxon>Micrococcales</taxon>
        <taxon>Brevibacteriaceae</taxon>
        <taxon>Brevibacterium</taxon>
    </lineage>
</organism>
<dbReference type="RefSeq" id="WP_069601187.1">
    <property type="nucleotide sequence ID" value="NZ_CP017150.1"/>
</dbReference>
<sequence length="137" mass="15122">MKAQWISILVDDQARALKFYTDRLGFIPKVDVPVGDDFRWLTVVSPEAPDGVEIVLEPKCHPAANDFTSALKADGIPLNQFAVEDVQAEYDRLSKLGVTFTQEPTTMGPVTTAVLDDTVGNLIQLIHQEEDTEPDLP</sequence>